<sequence>MTDHELDADSPLTLPGFFDALADGDLLGGVCADCGQVLIPPRPACYECGSRAVDVESQPNTGHVHSYTEVHTAPPAFEGDAPYTVAVVELDSGGRLLGRVDAAYEDVAIDDPVELSVRAPTEEERAVALSYETEWPIHEFELR</sequence>
<accession>A0A9E7R325</accession>
<dbReference type="EMBL" id="CP104003">
    <property type="protein sequence ID" value="UWM54875.1"/>
    <property type="molecule type" value="Genomic_DNA"/>
</dbReference>
<protein>
    <submittedName>
        <fullName evidence="3">Zn-ribbon domain-containing OB-fold protein</fullName>
    </submittedName>
</protein>
<dbReference type="PANTHER" id="PTHR34075:SF5">
    <property type="entry name" value="BLR3430 PROTEIN"/>
    <property type="match status" value="1"/>
</dbReference>
<evidence type="ECO:0000259" key="2">
    <source>
        <dbReference type="Pfam" id="PF12172"/>
    </source>
</evidence>
<dbReference type="SUPFAM" id="SSF50249">
    <property type="entry name" value="Nucleic acid-binding proteins"/>
    <property type="match status" value="1"/>
</dbReference>
<dbReference type="InterPro" id="IPR002878">
    <property type="entry name" value="ChsH2_C"/>
</dbReference>
<evidence type="ECO:0000259" key="1">
    <source>
        <dbReference type="Pfam" id="PF01796"/>
    </source>
</evidence>
<reference evidence="3" key="1">
    <citation type="submission" date="2022-09" db="EMBL/GenBank/DDBJ databases">
        <title>Diverse halophilic archaea isolated from saline environments.</title>
        <authorList>
            <person name="Cui H.-L."/>
        </authorList>
    </citation>
    <scope>NUCLEOTIDE SEQUENCE</scope>
    <source>
        <strain evidence="3">ZS-35-S2</strain>
    </source>
</reference>
<dbReference type="Proteomes" id="UP001057580">
    <property type="component" value="Chromosome"/>
</dbReference>
<name>A0A9E7R325_9EURY</name>
<dbReference type="Pfam" id="PF01796">
    <property type="entry name" value="OB_ChsH2_C"/>
    <property type="match status" value="1"/>
</dbReference>
<dbReference type="KEGG" id="ssai:N0B31_01020"/>
<feature type="domain" description="ChsH2 rubredoxin-like zinc ribbon" evidence="2">
    <location>
        <begin position="18"/>
        <end position="53"/>
    </location>
</feature>
<dbReference type="Gene3D" id="6.10.30.10">
    <property type="match status" value="1"/>
</dbReference>
<dbReference type="AlphaFoldDB" id="A0A9E7R325"/>
<feature type="domain" description="ChsH2 C-terminal OB-fold" evidence="1">
    <location>
        <begin position="59"/>
        <end position="117"/>
    </location>
</feature>
<dbReference type="GeneID" id="74940960"/>
<dbReference type="RefSeq" id="WP_260593881.1">
    <property type="nucleotide sequence ID" value="NZ_CP104003.1"/>
</dbReference>
<evidence type="ECO:0000313" key="4">
    <source>
        <dbReference type="Proteomes" id="UP001057580"/>
    </source>
</evidence>
<proteinExistence type="predicted"/>
<dbReference type="InterPro" id="IPR022002">
    <property type="entry name" value="ChsH2_Znr"/>
</dbReference>
<gene>
    <name evidence="3" type="ORF">N0B31_01020</name>
</gene>
<evidence type="ECO:0000313" key="3">
    <source>
        <dbReference type="EMBL" id="UWM54875.1"/>
    </source>
</evidence>
<dbReference type="InterPro" id="IPR012340">
    <property type="entry name" value="NA-bd_OB-fold"/>
</dbReference>
<keyword evidence="4" id="KW-1185">Reference proteome</keyword>
<dbReference type="Pfam" id="PF12172">
    <property type="entry name" value="zf-ChsH2"/>
    <property type="match status" value="1"/>
</dbReference>
<organism evidence="3 4">
    <name type="scientific">Salinirubellus salinus</name>
    <dbReference type="NCBI Taxonomy" id="1364945"/>
    <lineage>
        <taxon>Archaea</taxon>
        <taxon>Methanobacteriati</taxon>
        <taxon>Methanobacteriota</taxon>
        <taxon>Stenosarchaea group</taxon>
        <taxon>Halobacteria</taxon>
        <taxon>Halobacteriales</taxon>
        <taxon>Natronomonadaceae</taxon>
        <taxon>Salinirubellus</taxon>
    </lineage>
</organism>
<dbReference type="InterPro" id="IPR052513">
    <property type="entry name" value="Thioester_dehydratase-like"/>
</dbReference>
<dbReference type="PANTHER" id="PTHR34075">
    <property type="entry name" value="BLR3430 PROTEIN"/>
    <property type="match status" value="1"/>
</dbReference>